<dbReference type="Gene3D" id="3.20.20.120">
    <property type="entry name" value="Enolase-like C-terminal domain"/>
    <property type="match status" value="1"/>
</dbReference>
<sequence>MKPTRIAKVEPIAAYVGRRNLCLVKITCEDGTFGWGEAGLMGRDKAVVGMMEHFAPLLVGSNPDAIGRIWQMLYRSQYFEGGRVITAALSAIDLALYDIKGKRLGVPVFELLGGQQRTHVPAFASTAREPDAQMIEEAKTLVSLGWDCIRLSTSQHYTDEVFDPRTSIAETARWMTRAREELGSDVVLGVDYHHRLSVAEAAAFCQRMPPATLDFLEEPIRAQTPAAYAELRRMTDVPFAIGEEFSSKWDALPFIETGLTQLLRIDVCVVGGLTEAVKIAGWAEAHYLDLMPHNPLGPLCTAASVHLGAAIANFAWLECRDTPIEHCGFDAPEFFPVGPLLEGARYVVPDRPGLGVEVDEAALRASPARDVQTTPMLRRHDGSVTNW</sequence>
<dbReference type="PROSITE" id="PS00908">
    <property type="entry name" value="MR_MLE_1"/>
    <property type="match status" value="1"/>
</dbReference>
<evidence type="ECO:0000313" key="3">
    <source>
        <dbReference type="EMBL" id="MBT0957169.1"/>
    </source>
</evidence>
<evidence type="ECO:0000259" key="2">
    <source>
        <dbReference type="SMART" id="SM00922"/>
    </source>
</evidence>
<proteinExistence type="predicted"/>
<dbReference type="SUPFAM" id="SSF51604">
    <property type="entry name" value="Enolase C-terminal domain-like"/>
    <property type="match status" value="1"/>
</dbReference>
<dbReference type="PANTHER" id="PTHR48080:SF2">
    <property type="entry name" value="D-GALACTONATE DEHYDRATASE"/>
    <property type="match status" value="1"/>
</dbReference>
<dbReference type="PANTHER" id="PTHR48080">
    <property type="entry name" value="D-GALACTONATE DEHYDRATASE-RELATED"/>
    <property type="match status" value="1"/>
</dbReference>
<comment type="caution">
    <text evidence="3">The sequence shown here is derived from an EMBL/GenBank/DDBJ whole genome shotgun (WGS) entry which is preliminary data.</text>
</comment>
<dbReference type="InterPro" id="IPR013341">
    <property type="entry name" value="Mandelate_racemase_N_dom"/>
</dbReference>
<evidence type="ECO:0000256" key="1">
    <source>
        <dbReference type="ARBA" id="ARBA00023239"/>
    </source>
</evidence>
<organism evidence="3 4">
    <name type="scientific">Harenicola maris</name>
    <dbReference type="NCBI Taxonomy" id="2841044"/>
    <lineage>
        <taxon>Bacteria</taxon>
        <taxon>Pseudomonadati</taxon>
        <taxon>Pseudomonadota</taxon>
        <taxon>Alphaproteobacteria</taxon>
        <taxon>Rhodobacterales</taxon>
        <taxon>Paracoccaceae</taxon>
        <taxon>Harenicola</taxon>
    </lineage>
</organism>
<reference evidence="3 4" key="1">
    <citation type="journal article" date="2021" name="Arch. Microbiol.">
        <title>Harenicola maris gen. nov., sp. nov. isolated from the Sea of Japan shallow sediments.</title>
        <authorList>
            <person name="Romanenko L.A."/>
            <person name="Kurilenko V.V."/>
            <person name="Chernysheva N.Y."/>
            <person name="Tekutyeva L.A."/>
            <person name="Velansky P.V."/>
            <person name="Svetashev V.I."/>
            <person name="Isaeva M.P."/>
        </authorList>
    </citation>
    <scope>NUCLEOTIDE SEQUENCE [LARGE SCALE GENOMIC DNA]</scope>
    <source>
        <strain evidence="3 4">KMM 3653</strain>
    </source>
</reference>
<dbReference type="Pfam" id="PF13378">
    <property type="entry name" value="MR_MLE_C"/>
    <property type="match status" value="1"/>
</dbReference>
<dbReference type="GO" id="GO:0009063">
    <property type="term" value="P:amino acid catabolic process"/>
    <property type="evidence" value="ECO:0007669"/>
    <property type="project" value="InterPro"/>
</dbReference>
<accession>A0AAP2CML0</accession>
<dbReference type="GO" id="GO:0000287">
    <property type="term" value="F:magnesium ion binding"/>
    <property type="evidence" value="ECO:0007669"/>
    <property type="project" value="UniProtKB-ARBA"/>
</dbReference>
<dbReference type="Proteomes" id="UP001315686">
    <property type="component" value="Unassembled WGS sequence"/>
</dbReference>
<dbReference type="InterPro" id="IPR034593">
    <property type="entry name" value="DgoD-like"/>
</dbReference>
<dbReference type="Gene3D" id="3.30.390.10">
    <property type="entry name" value="Enolase-like, N-terminal domain"/>
    <property type="match status" value="1"/>
</dbReference>
<dbReference type="SMART" id="SM00922">
    <property type="entry name" value="MR_MLE"/>
    <property type="match status" value="1"/>
</dbReference>
<dbReference type="PROSITE" id="PS00909">
    <property type="entry name" value="MR_MLE_2"/>
    <property type="match status" value="1"/>
</dbReference>
<dbReference type="AlphaFoldDB" id="A0AAP2CML0"/>
<dbReference type="RefSeq" id="WP_327793345.1">
    <property type="nucleotide sequence ID" value="NZ_JADQAZ010000001.1"/>
</dbReference>
<evidence type="ECO:0000313" key="4">
    <source>
        <dbReference type="Proteomes" id="UP001315686"/>
    </source>
</evidence>
<dbReference type="SUPFAM" id="SSF54826">
    <property type="entry name" value="Enolase N-terminal domain-like"/>
    <property type="match status" value="1"/>
</dbReference>
<keyword evidence="4" id="KW-1185">Reference proteome</keyword>
<feature type="domain" description="Mandelate racemase/muconate lactonizing enzyme C-terminal" evidence="2">
    <location>
        <begin position="131"/>
        <end position="238"/>
    </location>
</feature>
<dbReference type="SFLD" id="SFLDG00179">
    <property type="entry name" value="mandelate_racemase"/>
    <property type="match status" value="1"/>
</dbReference>
<dbReference type="InterPro" id="IPR018110">
    <property type="entry name" value="Mandel_Rmase/mucon_lact_enz_CS"/>
</dbReference>
<dbReference type="EMBL" id="JADQAZ010000001">
    <property type="protein sequence ID" value="MBT0957169.1"/>
    <property type="molecule type" value="Genomic_DNA"/>
</dbReference>
<dbReference type="Pfam" id="PF02746">
    <property type="entry name" value="MR_MLE_N"/>
    <property type="match status" value="1"/>
</dbReference>
<protein>
    <submittedName>
        <fullName evidence="3">Mandelate racemase/muconate lactonizing enzyme family protein</fullName>
    </submittedName>
</protein>
<dbReference type="InterPro" id="IPR036849">
    <property type="entry name" value="Enolase-like_C_sf"/>
</dbReference>
<name>A0AAP2CML0_9RHOB</name>
<dbReference type="InterPro" id="IPR029065">
    <property type="entry name" value="Enolase_C-like"/>
</dbReference>
<gene>
    <name evidence="3" type="ORF">IV417_07220</name>
</gene>
<dbReference type="InterPro" id="IPR029017">
    <property type="entry name" value="Enolase-like_N"/>
</dbReference>
<dbReference type="InterPro" id="IPR013342">
    <property type="entry name" value="Mandelate_racemase_C"/>
</dbReference>
<dbReference type="CDD" id="cd03316">
    <property type="entry name" value="MR_like"/>
    <property type="match status" value="1"/>
</dbReference>
<dbReference type="SFLD" id="SFLDS00001">
    <property type="entry name" value="Enolase"/>
    <property type="match status" value="1"/>
</dbReference>
<dbReference type="GO" id="GO:0016829">
    <property type="term" value="F:lyase activity"/>
    <property type="evidence" value="ECO:0007669"/>
    <property type="project" value="UniProtKB-KW"/>
</dbReference>
<keyword evidence="1" id="KW-0456">Lyase</keyword>